<gene>
    <name evidence="2" type="ORF">HYFRA_00005145</name>
</gene>
<accession>A0A9N9LD80</accession>
<dbReference type="AlphaFoldDB" id="A0A9N9LD80"/>
<feature type="region of interest" description="Disordered" evidence="1">
    <location>
        <begin position="1"/>
        <end position="73"/>
    </location>
</feature>
<evidence type="ECO:0000313" key="2">
    <source>
        <dbReference type="EMBL" id="CAG8962102.1"/>
    </source>
</evidence>
<keyword evidence="3" id="KW-1185">Reference proteome</keyword>
<dbReference type="Proteomes" id="UP000696280">
    <property type="component" value="Unassembled WGS sequence"/>
</dbReference>
<protein>
    <submittedName>
        <fullName evidence="2">Uncharacterized protein</fullName>
    </submittedName>
</protein>
<organism evidence="2 3">
    <name type="scientific">Hymenoscyphus fraxineus</name>
    <dbReference type="NCBI Taxonomy" id="746836"/>
    <lineage>
        <taxon>Eukaryota</taxon>
        <taxon>Fungi</taxon>
        <taxon>Dikarya</taxon>
        <taxon>Ascomycota</taxon>
        <taxon>Pezizomycotina</taxon>
        <taxon>Leotiomycetes</taxon>
        <taxon>Helotiales</taxon>
        <taxon>Helotiaceae</taxon>
        <taxon>Hymenoscyphus</taxon>
    </lineage>
</organism>
<feature type="compositionally biased region" description="Polar residues" evidence="1">
    <location>
        <begin position="26"/>
        <end position="38"/>
    </location>
</feature>
<sequence>MAKLRRKDISAEGQQKQGTLRAAKVTKNQIHQNSKTPPNQKPPKVDQNFTKKPSGIADRSLKRFRLTLQRQES</sequence>
<evidence type="ECO:0000313" key="3">
    <source>
        <dbReference type="Proteomes" id="UP000696280"/>
    </source>
</evidence>
<dbReference type="EMBL" id="CAJVRL010000127">
    <property type="protein sequence ID" value="CAG8962102.1"/>
    <property type="molecule type" value="Genomic_DNA"/>
</dbReference>
<proteinExistence type="predicted"/>
<comment type="caution">
    <text evidence="2">The sequence shown here is derived from an EMBL/GenBank/DDBJ whole genome shotgun (WGS) entry which is preliminary data.</text>
</comment>
<evidence type="ECO:0000256" key="1">
    <source>
        <dbReference type="SAM" id="MobiDB-lite"/>
    </source>
</evidence>
<name>A0A9N9LD80_9HELO</name>
<reference evidence="2" key="1">
    <citation type="submission" date="2021-07" db="EMBL/GenBank/DDBJ databases">
        <authorList>
            <person name="Durling M."/>
        </authorList>
    </citation>
    <scope>NUCLEOTIDE SEQUENCE</scope>
</reference>